<keyword evidence="3" id="KW-0732">Signal</keyword>
<dbReference type="EMBL" id="AZRM01000027">
    <property type="protein sequence ID" value="PNR99888.1"/>
    <property type="molecule type" value="Genomic_DNA"/>
</dbReference>
<keyword evidence="5" id="KW-1185">Reference proteome</keyword>
<gene>
    <name evidence="4" type="ORF">X928_06230</name>
</gene>
<dbReference type="CDD" id="cd14750">
    <property type="entry name" value="PBP2_TMBP"/>
    <property type="match status" value="1"/>
</dbReference>
<proteinExistence type="inferred from homology"/>
<evidence type="ECO:0000313" key="4">
    <source>
        <dbReference type="EMBL" id="PNR99888.1"/>
    </source>
</evidence>
<dbReference type="AlphaFoldDB" id="A0A2K1PAS7"/>
<accession>A0A2K1PAS7</accession>
<reference evidence="4 5" key="1">
    <citation type="submission" date="2013-12" db="EMBL/GenBank/DDBJ databases">
        <title>Comparative genomics of Petrotoga isolates.</title>
        <authorList>
            <person name="Nesbo C.L."/>
            <person name="Charchuk R."/>
            <person name="Chow K."/>
        </authorList>
    </citation>
    <scope>NUCLEOTIDE SEQUENCE [LARGE SCALE GENOMIC DNA]</scope>
    <source>
        <strain evidence="4 5">DSM 10691</strain>
    </source>
</reference>
<dbReference type="Gene3D" id="3.40.190.10">
    <property type="entry name" value="Periplasmic binding protein-like II"/>
    <property type="match status" value="2"/>
</dbReference>
<sequence length="419" mass="47752">MALRKFFGLVLVVLFGVVALSGVSVEIGISPREIGAVMDEHISNFEAQNPDIQIEWLKVPGVPGQQHSQYVTLFFGGSDKPDIIAMDIIWPGEFASRGWLAPLNEYFPEEEHAEFIENMIDAAKYEGDVYGVPLYINGLHLYYRKDLLKKYGFTPPNTWEELVEQASYIVEQEKDPNLYGYISMWGKIEGLFMNYLQFFWGKGGEFFDEEGNVVVNSKEGVEALQFMVDMIYEYNLAPESIVTYTPDDARILFQQGRAVFMVVQDFVWPILTASDSIVADKVDFMRVPYFEGYPDTNTVCLGGWLLGININSQHKEEAWKFIEYLTSHEAQLRTAAVTGNLPTRQSVYEDSRLVEQFPVANKQYKDFMVGNVRPSAQLGEKYTQVSEIMQREIQSALLRLKTPQRALDDAVSQINALLR</sequence>
<dbReference type="Pfam" id="PF01547">
    <property type="entry name" value="SBP_bac_1"/>
    <property type="match status" value="1"/>
</dbReference>
<evidence type="ECO:0000256" key="3">
    <source>
        <dbReference type="ARBA" id="ARBA00022729"/>
    </source>
</evidence>
<dbReference type="PANTHER" id="PTHR43649:SF34">
    <property type="entry name" value="ABC TRANSPORTER PERIPLASMIC-BINDING PROTEIN YCJN-RELATED"/>
    <property type="match status" value="1"/>
</dbReference>
<protein>
    <recommendedName>
        <fullName evidence="6">ABC transporter substrate-binding protein</fullName>
    </recommendedName>
</protein>
<evidence type="ECO:0008006" key="6">
    <source>
        <dbReference type="Google" id="ProtNLM"/>
    </source>
</evidence>
<evidence type="ECO:0000256" key="2">
    <source>
        <dbReference type="ARBA" id="ARBA00022448"/>
    </source>
</evidence>
<comment type="caution">
    <text evidence="4">The sequence shown here is derived from an EMBL/GenBank/DDBJ whole genome shotgun (WGS) entry which is preliminary data.</text>
</comment>
<organism evidence="4 5">
    <name type="scientific">Petrotoga miotherma DSM 10691</name>
    <dbReference type="NCBI Taxonomy" id="1434326"/>
    <lineage>
        <taxon>Bacteria</taxon>
        <taxon>Thermotogati</taxon>
        <taxon>Thermotogota</taxon>
        <taxon>Thermotogae</taxon>
        <taxon>Petrotogales</taxon>
        <taxon>Petrotogaceae</taxon>
        <taxon>Petrotoga</taxon>
    </lineage>
</organism>
<dbReference type="Proteomes" id="UP000236199">
    <property type="component" value="Unassembled WGS sequence"/>
</dbReference>
<dbReference type="OrthoDB" id="9772007at2"/>
<comment type="similarity">
    <text evidence="1">Belongs to the bacterial solute-binding protein 1 family.</text>
</comment>
<dbReference type="PANTHER" id="PTHR43649">
    <property type="entry name" value="ARABINOSE-BINDING PROTEIN-RELATED"/>
    <property type="match status" value="1"/>
</dbReference>
<evidence type="ECO:0000256" key="1">
    <source>
        <dbReference type="ARBA" id="ARBA00008520"/>
    </source>
</evidence>
<name>A0A2K1PAS7_9BACT</name>
<dbReference type="InterPro" id="IPR006059">
    <property type="entry name" value="SBP"/>
</dbReference>
<dbReference type="SUPFAM" id="SSF53850">
    <property type="entry name" value="Periplasmic binding protein-like II"/>
    <property type="match status" value="1"/>
</dbReference>
<evidence type="ECO:0000313" key="5">
    <source>
        <dbReference type="Proteomes" id="UP000236199"/>
    </source>
</evidence>
<dbReference type="InterPro" id="IPR050490">
    <property type="entry name" value="Bact_solute-bd_prot1"/>
</dbReference>
<dbReference type="RefSeq" id="WP_103078924.1">
    <property type="nucleotide sequence ID" value="NZ_AZRM01000027.1"/>
</dbReference>
<keyword evidence="2" id="KW-0813">Transport</keyword>